<gene>
    <name evidence="2" type="ORF">CspeluHIS016_0200250</name>
</gene>
<evidence type="ECO:0000313" key="3">
    <source>
        <dbReference type="Proteomes" id="UP001222932"/>
    </source>
</evidence>
<dbReference type="Proteomes" id="UP001222932">
    <property type="component" value="Unassembled WGS sequence"/>
</dbReference>
<evidence type="ECO:0000313" key="2">
    <source>
        <dbReference type="EMBL" id="GMK54969.1"/>
    </source>
</evidence>
<comment type="caution">
    <text evidence="2">The sequence shown here is derived from an EMBL/GenBank/DDBJ whole genome shotgun (WGS) entry which is preliminary data.</text>
</comment>
<reference evidence="2" key="1">
    <citation type="journal article" date="2023" name="BMC Genomics">
        <title>Chromosome-level genome assemblies of Cutaneotrichosporon spp. (Trichosporonales, Basidiomycota) reveal imbalanced evolution between nucleotide sequences and chromosome synteny.</title>
        <authorList>
            <person name="Kobayashi Y."/>
            <person name="Kayamori A."/>
            <person name="Aoki K."/>
            <person name="Shiwa Y."/>
            <person name="Matsutani M."/>
            <person name="Fujita N."/>
            <person name="Sugita T."/>
            <person name="Iwasaki W."/>
            <person name="Tanaka N."/>
            <person name="Takashima M."/>
        </authorList>
    </citation>
    <scope>NUCLEOTIDE SEQUENCE</scope>
    <source>
        <strain evidence="2">HIS016</strain>
    </source>
</reference>
<name>A0AAD3YAQ5_9TREE</name>
<protein>
    <submittedName>
        <fullName evidence="2">Uncharacterized protein</fullName>
    </submittedName>
</protein>
<reference evidence="2" key="2">
    <citation type="submission" date="2023-06" db="EMBL/GenBank/DDBJ databases">
        <authorList>
            <person name="Kobayashi Y."/>
            <person name="Kayamori A."/>
            <person name="Aoki K."/>
            <person name="Shiwa Y."/>
            <person name="Fujita N."/>
            <person name="Sugita T."/>
            <person name="Iwasaki W."/>
            <person name="Tanaka N."/>
            <person name="Takashima M."/>
        </authorList>
    </citation>
    <scope>NUCLEOTIDE SEQUENCE</scope>
    <source>
        <strain evidence="2">HIS016</strain>
    </source>
</reference>
<proteinExistence type="predicted"/>
<dbReference type="AlphaFoldDB" id="A0AAD3YAQ5"/>
<evidence type="ECO:0000256" key="1">
    <source>
        <dbReference type="SAM" id="SignalP"/>
    </source>
</evidence>
<sequence>MCLTVTMQIAAFMLAVLDKAFEFNGIDFHARANHFDRPPRTSAAWMTATDGHIQAAYGLAVTAANAAQPPLTVLPFDQVQPFVRTALTMNLDNDADDADDIPFSNPPMALDVSHLGRFSAKRTGFVIERLRTHCRRCMKCICEELRYDPVPAPAPAGGKRGLVGTR</sequence>
<feature type="signal peptide" evidence="1">
    <location>
        <begin position="1"/>
        <end position="22"/>
    </location>
</feature>
<feature type="chain" id="PRO_5042234005" evidence="1">
    <location>
        <begin position="23"/>
        <end position="166"/>
    </location>
</feature>
<keyword evidence="3" id="KW-1185">Reference proteome</keyword>
<dbReference type="EMBL" id="BTCM01000002">
    <property type="protein sequence ID" value="GMK54969.1"/>
    <property type="molecule type" value="Genomic_DNA"/>
</dbReference>
<organism evidence="2 3">
    <name type="scientific">Cutaneotrichosporon spelunceum</name>
    <dbReference type="NCBI Taxonomy" id="1672016"/>
    <lineage>
        <taxon>Eukaryota</taxon>
        <taxon>Fungi</taxon>
        <taxon>Dikarya</taxon>
        <taxon>Basidiomycota</taxon>
        <taxon>Agaricomycotina</taxon>
        <taxon>Tremellomycetes</taxon>
        <taxon>Trichosporonales</taxon>
        <taxon>Trichosporonaceae</taxon>
        <taxon>Cutaneotrichosporon</taxon>
    </lineage>
</organism>
<accession>A0AAD3YAQ5</accession>
<keyword evidence="1" id="KW-0732">Signal</keyword>